<evidence type="ECO:0000256" key="4">
    <source>
        <dbReference type="ARBA" id="ARBA00022692"/>
    </source>
</evidence>
<reference evidence="9" key="1">
    <citation type="submission" date="2022-09" db="EMBL/GenBank/DDBJ databases">
        <title>Eubacterium sp. LFL-14 isolated from human feces.</title>
        <authorList>
            <person name="Liu F."/>
        </authorList>
    </citation>
    <scope>NUCLEOTIDE SEQUENCE</scope>
    <source>
        <strain evidence="9">LFL-14</strain>
    </source>
</reference>
<keyword evidence="6" id="KW-1133">Transmembrane helix</keyword>
<evidence type="ECO:0000256" key="7">
    <source>
        <dbReference type="ARBA" id="ARBA00023136"/>
    </source>
</evidence>
<dbReference type="InterPro" id="IPR001173">
    <property type="entry name" value="Glyco_trans_2-like"/>
</dbReference>
<evidence type="ECO:0000256" key="2">
    <source>
        <dbReference type="ARBA" id="ARBA00022676"/>
    </source>
</evidence>
<dbReference type="EMBL" id="JAODBU010000011">
    <property type="protein sequence ID" value="MCT7399595.1"/>
    <property type="molecule type" value="Genomic_DNA"/>
</dbReference>
<dbReference type="InterPro" id="IPR050256">
    <property type="entry name" value="Glycosyltransferase_2"/>
</dbReference>
<dbReference type="RefSeq" id="WP_260978941.1">
    <property type="nucleotide sequence ID" value="NZ_JAODBU010000011.1"/>
</dbReference>
<dbReference type="InterPro" id="IPR029044">
    <property type="entry name" value="Nucleotide-diphossugar_trans"/>
</dbReference>
<proteinExistence type="predicted"/>
<evidence type="ECO:0000256" key="1">
    <source>
        <dbReference type="ARBA" id="ARBA00022475"/>
    </source>
</evidence>
<evidence type="ECO:0000256" key="5">
    <source>
        <dbReference type="ARBA" id="ARBA00022985"/>
    </source>
</evidence>
<evidence type="ECO:0000313" key="10">
    <source>
        <dbReference type="Proteomes" id="UP001431199"/>
    </source>
</evidence>
<keyword evidence="10" id="KW-1185">Reference proteome</keyword>
<keyword evidence="7" id="KW-0472">Membrane</keyword>
<organism evidence="9 10">
    <name type="scientific">Eubacterium album</name>
    <dbReference type="NCBI Taxonomy" id="2978477"/>
    <lineage>
        <taxon>Bacteria</taxon>
        <taxon>Bacillati</taxon>
        <taxon>Bacillota</taxon>
        <taxon>Clostridia</taxon>
        <taxon>Eubacteriales</taxon>
        <taxon>Eubacteriaceae</taxon>
        <taxon>Eubacterium</taxon>
    </lineage>
</organism>
<keyword evidence="3" id="KW-0808">Transferase</keyword>
<dbReference type="Proteomes" id="UP001431199">
    <property type="component" value="Unassembled WGS sequence"/>
</dbReference>
<sequence>MNSLYIVMLAYNEEANIEEVIASWYPVLSDKCPNSKLVVADSGSSDNTHQILINLTKKYDKLEVISNTAKEHGPKVIALYDYAIKNKIDYVFQTDSDGQTNPEEFQHFWDCRKDYDGIFGNRPKRGDGFSRLLVEKVVCIILKLYFNVNIPDANAPFRLMNTTVLEKYLYKLSPTYALPNIVISMYYSYYKEKCTYKTITFKPRQGGNNSINLPKIFSFGVHSLKDFKLIKKEMNLNKKEI</sequence>
<keyword evidence="5" id="KW-0448">Lipopolysaccharide biosynthesis</keyword>
<dbReference type="CDD" id="cd04179">
    <property type="entry name" value="DPM_DPG-synthase_like"/>
    <property type="match status" value="1"/>
</dbReference>
<dbReference type="Gene3D" id="3.90.550.10">
    <property type="entry name" value="Spore Coat Polysaccharide Biosynthesis Protein SpsA, Chain A"/>
    <property type="match status" value="1"/>
</dbReference>
<feature type="domain" description="Glycosyltransferase 2-like" evidence="8">
    <location>
        <begin position="6"/>
        <end position="168"/>
    </location>
</feature>
<evidence type="ECO:0000256" key="3">
    <source>
        <dbReference type="ARBA" id="ARBA00022679"/>
    </source>
</evidence>
<dbReference type="Pfam" id="PF00535">
    <property type="entry name" value="Glycos_transf_2"/>
    <property type="match status" value="1"/>
</dbReference>
<accession>A0ABT2M233</accession>
<evidence type="ECO:0000256" key="6">
    <source>
        <dbReference type="ARBA" id="ARBA00022989"/>
    </source>
</evidence>
<dbReference type="PANTHER" id="PTHR48090:SF3">
    <property type="entry name" value="UNDECAPRENYL-PHOSPHATE 4-DEOXY-4-FORMAMIDO-L-ARABINOSE TRANSFERASE"/>
    <property type="match status" value="1"/>
</dbReference>
<keyword evidence="4" id="KW-0812">Transmembrane</keyword>
<protein>
    <submittedName>
        <fullName evidence="9">Glycosyltransferase family 2 protein</fullName>
    </submittedName>
</protein>
<dbReference type="SUPFAM" id="SSF53448">
    <property type="entry name" value="Nucleotide-diphospho-sugar transferases"/>
    <property type="match status" value="1"/>
</dbReference>
<gene>
    <name evidence="9" type="ORF">N5B56_10950</name>
</gene>
<keyword evidence="2" id="KW-0328">Glycosyltransferase</keyword>
<keyword evidence="1" id="KW-1003">Cell membrane</keyword>
<comment type="caution">
    <text evidence="9">The sequence shown here is derived from an EMBL/GenBank/DDBJ whole genome shotgun (WGS) entry which is preliminary data.</text>
</comment>
<dbReference type="PANTHER" id="PTHR48090">
    <property type="entry name" value="UNDECAPRENYL-PHOSPHATE 4-DEOXY-4-FORMAMIDO-L-ARABINOSE TRANSFERASE-RELATED"/>
    <property type="match status" value="1"/>
</dbReference>
<name>A0ABT2M233_9FIRM</name>
<evidence type="ECO:0000313" key="9">
    <source>
        <dbReference type="EMBL" id="MCT7399595.1"/>
    </source>
</evidence>
<evidence type="ECO:0000259" key="8">
    <source>
        <dbReference type="Pfam" id="PF00535"/>
    </source>
</evidence>